<proteinExistence type="predicted"/>
<evidence type="ECO:0000256" key="2">
    <source>
        <dbReference type="SAM" id="SignalP"/>
    </source>
</evidence>
<name>A0A1H0XU29_9FLAO</name>
<evidence type="ECO:0000313" key="4">
    <source>
        <dbReference type="EMBL" id="SDQ06321.1"/>
    </source>
</evidence>
<dbReference type="RefSeq" id="WP_170828406.1">
    <property type="nucleotide sequence ID" value="NZ_FNKL01000001.1"/>
</dbReference>
<dbReference type="NCBIfam" id="TIGR04183">
    <property type="entry name" value="Por_Secre_tail"/>
    <property type="match status" value="1"/>
</dbReference>
<sequence>MKLRLLLGTLMLTAITANAQVATINENFDGFTSGNNTFPQNGWSTIMAANPMPFPPAPLMIVTTDANKAIQAYSGNNTNAPSYLVTPQIVAPSGDKSVSFTVTLASPSPGPGSVQVGLASNPADMTTFVPVGNSTTLSTVGAIQNITVPIPASASQYIVFRFTPTAAHVAIQIDNVVYNTTASLGTTDTTKSSENVKFAVNSDNTALQFVAKKEPKNIQIFSALGQNVAEGKLNGQKFDISALQTGVYYIIIETAEGSVIKSKFIKK</sequence>
<dbReference type="AlphaFoldDB" id="A0A1H0XU29"/>
<dbReference type="NCBIfam" id="NF038128">
    <property type="entry name" value="choice_anch_J"/>
    <property type="match status" value="1"/>
</dbReference>
<dbReference type="STRING" id="311333.SAMN05421664_0254"/>
<dbReference type="Gene3D" id="2.60.120.200">
    <property type="match status" value="1"/>
</dbReference>
<accession>A0A1H0XU29</accession>
<keyword evidence="1 2" id="KW-0732">Signal</keyword>
<reference evidence="5" key="1">
    <citation type="submission" date="2016-10" db="EMBL/GenBank/DDBJ databases">
        <authorList>
            <person name="Varghese N."/>
            <person name="Submissions S."/>
        </authorList>
    </citation>
    <scope>NUCLEOTIDE SEQUENCE [LARGE SCALE GENOMIC DNA]</scope>
    <source>
        <strain evidence="5">DSM 17072</strain>
    </source>
</reference>
<evidence type="ECO:0000256" key="1">
    <source>
        <dbReference type="ARBA" id="ARBA00022729"/>
    </source>
</evidence>
<keyword evidence="5" id="KW-1185">Reference proteome</keyword>
<gene>
    <name evidence="4" type="ORF">SAMN05421664_0254</name>
</gene>
<dbReference type="Pfam" id="PF18962">
    <property type="entry name" value="Por_Secre_tail"/>
    <property type="match status" value="1"/>
</dbReference>
<feature type="domain" description="Secretion system C-terminal sorting" evidence="3">
    <location>
        <begin position="212"/>
        <end position="265"/>
    </location>
</feature>
<protein>
    <submittedName>
        <fullName evidence="4">Por secretion system C-terminal sorting domain-containing protein</fullName>
    </submittedName>
</protein>
<dbReference type="InterPro" id="IPR026444">
    <property type="entry name" value="Secre_tail"/>
</dbReference>
<evidence type="ECO:0000259" key="3">
    <source>
        <dbReference type="Pfam" id="PF18962"/>
    </source>
</evidence>
<feature type="chain" id="PRO_5011501599" evidence="2">
    <location>
        <begin position="20"/>
        <end position="267"/>
    </location>
</feature>
<organism evidence="4 5">
    <name type="scientific">Chryseobacterium soldanellicola</name>
    <dbReference type="NCBI Taxonomy" id="311333"/>
    <lineage>
        <taxon>Bacteria</taxon>
        <taxon>Pseudomonadati</taxon>
        <taxon>Bacteroidota</taxon>
        <taxon>Flavobacteriia</taxon>
        <taxon>Flavobacteriales</taxon>
        <taxon>Weeksellaceae</taxon>
        <taxon>Chryseobacterium group</taxon>
        <taxon>Chryseobacterium</taxon>
    </lineage>
</organism>
<dbReference type="EMBL" id="FNKL01000001">
    <property type="protein sequence ID" value="SDQ06321.1"/>
    <property type="molecule type" value="Genomic_DNA"/>
</dbReference>
<feature type="signal peptide" evidence="2">
    <location>
        <begin position="1"/>
        <end position="19"/>
    </location>
</feature>
<dbReference type="Proteomes" id="UP000199627">
    <property type="component" value="Unassembled WGS sequence"/>
</dbReference>
<evidence type="ECO:0000313" key="5">
    <source>
        <dbReference type="Proteomes" id="UP000199627"/>
    </source>
</evidence>